<comment type="caution">
    <text evidence="8">The sequence shown here is derived from an EMBL/GenBank/DDBJ whole genome shotgun (WGS) entry which is preliminary data.</text>
</comment>
<dbReference type="InterPro" id="IPR007627">
    <property type="entry name" value="RNA_pol_sigma70_r2"/>
</dbReference>
<name>A0A5M4FDE9_9ACTN</name>
<dbReference type="InterPro" id="IPR013249">
    <property type="entry name" value="RNA_pol_sigma70_r4_t2"/>
</dbReference>
<dbReference type="NCBIfam" id="TIGR02937">
    <property type="entry name" value="sigma70-ECF"/>
    <property type="match status" value="1"/>
</dbReference>
<keyword evidence="2" id="KW-0805">Transcription regulation</keyword>
<evidence type="ECO:0000313" key="9">
    <source>
        <dbReference type="Proteomes" id="UP000380867"/>
    </source>
</evidence>
<keyword evidence="3" id="KW-0731">Sigma factor</keyword>
<feature type="domain" description="RNA polymerase sigma factor 70 region 4 type 2" evidence="7">
    <location>
        <begin position="138"/>
        <end position="187"/>
    </location>
</feature>
<evidence type="ECO:0000259" key="6">
    <source>
        <dbReference type="Pfam" id="PF04542"/>
    </source>
</evidence>
<feature type="region of interest" description="Disordered" evidence="5">
    <location>
        <begin position="103"/>
        <end position="123"/>
    </location>
</feature>
<dbReference type="NCBIfam" id="NF007228">
    <property type="entry name" value="PRK09646.1"/>
    <property type="match status" value="1"/>
</dbReference>
<evidence type="ECO:0000256" key="5">
    <source>
        <dbReference type="SAM" id="MobiDB-lite"/>
    </source>
</evidence>
<reference evidence="8" key="1">
    <citation type="submission" date="2019-09" db="EMBL/GenBank/DDBJ databases">
        <authorList>
            <person name="Li J."/>
        </authorList>
    </citation>
    <scope>NUCLEOTIDE SEQUENCE [LARGE SCALE GENOMIC DNA]</scope>
    <source>
        <strain evidence="8">JCM 14732</strain>
    </source>
</reference>
<dbReference type="Pfam" id="PF04542">
    <property type="entry name" value="Sigma70_r2"/>
    <property type="match status" value="1"/>
</dbReference>
<dbReference type="Proteomes" id="UP000380867">
    <property type="component" value="Unassembled WGS sequence"/>
</dbReference>
<dbReference type="InterPro" id="IPR013325">
    <property type="entry name" value="RNA_pol_sigma_r2"/>
</dbReference>
<dbReference type="AlphaFoldDB" id="A0A5M4FDE9"/>
<dbReference type="RefSeq" id="WP_149688731.1">
    <property type="nucleotide sequence ID" value="NZ_SDPQ02000002.1"/>
</dbReference>
<feature type="domain" description="RNA polymerase sigma-70 region 2" evidence="6">
    <location>
        <begin position="41"/>
        <end position="107"/>
    </location>
</feature>
<dbReference type="CDD" id="cd06171">
    <property type="entry name" value="Sigma70_r4"/>
    <property type="match status" value="1"/>
</dbReference>
<protein>
    <submittedName>
        <fullName evidence="8">Sigma-70 family RNA polymerase sigma factor</fullName>
    </submittedName>
</protein>
<dbReference type="Pfam" id="PF08281">
    <property type="entry name" value="Sigma70_r4_2"/>
    <property type="match status" value="1"/>
</dbReference>
<dbReference type="EMBL" id="SDPQ02000002">
    <property type="protein sequence ID" value="KAA1397248.1"/>
    <property type="molecule type" value="Genomic_DNA"/>
</dbReference>
<sequence>MGANAAHLKLASSSTAGPTVDLGDLLVRTGRGDESAFAAVYDALSSSVYGMARRVIRDPSRAEEVSQEVFIQVWKTAARFDAQRGSAKSWVLTMAHRRAVDAVRHDQAASNRDRKYTSSNGPDFNEVEESVTLSLEHEQVRRCLAGLTDLQREAVLLAYYQGYTYAEVAEALNVNPATIKTRIRDGIVRLRDCMGIEA</sequence>
<dbReference type="Gene3D" id="1.10.1740.10">
    <property type="match status" value="1"/>
</dbReference>
<dbReference type="InterPro" id="IPR013324">
    <property type="entry name" value="RNA_pol_sigma_r3/r4-like"/>
</dbReference>
<keyword evidence="4" id="KW-0804">Transcription</keyword>
<dbReference type="SUPFAM" id="SSF88659">
    <property type="entry name" value="Sigma3 and sigma4 domains of RNA polymerase sigma factors"/>
    <property type="match status" value="1"/>
</dbReference>
<accession>A0A5M4FDE9</accession>
<dbReference type="SUPFAM" id="SSF88946">
    <property type="entry name" value="Sigma2 domain of RNA polymerase sigma factors"/>
    <property type="match status" value="1"/>
</dbReference>
<dbReference type="PANTHER" id="PTHR43133:SF66">
    <property type="entry name" value="ECF RNA POLYMERASE SIGMA FACTOR SIGK"/>
    <property type="match status" value="1"/>
</dbReference>
<dbReference type="InterPro" id="IPR014284">
    <property type="entry name" value="RNA_pol_sigma-70_dom"/>
</dbReference>
<dbReference type="GO" id="GO:0016987">
    <property type="term" value="F:sigma factor activity"/>
    <property type="evidence" value="ECO:0007669"/>
    <property type="project" value="UniProtKB-KW"/>
</dbReference>
<dbReference type="OrthoDB" id="9784272at2"/>
<evidence type="ECO:0000313" key="8">
    <source>
        <dbReference type="EMBL" id="KAA1397248.1"/>
    </source>
</evidence>
<dbReference type="InterPro" id="IPR039425">
    <property type="entry name" value="RNA_pol_sigma-70-like"/>
</dbReference>
<dbReference type="GO" id="GO:0006352">
    <property type="term" value="P:DNA-templated transcription initiation"/>
    <property type="evidence" value="ECO:0007669"/>
    <property type="project" value="InterPro"/>
</dbReference>
<gene>
    <name evidence="8" type="ORF">ESP70_007570</name>
</gene>
<comment type="similarity">
    <text evidence="1">Belongs to the sigma-70 factor family. ECF subfamily.</text>
</comment>
<organism evidence="8 9">
    <name type="scientific">Aeromicrobium ginsengisoli</name>
    <dbReference type="NCBI Taxonomy" id="363867"/>
    <lineage>
        <taxon>Bacteria</taxon>
        <taxon>Bacillati</taxon>
        <taxon>Actinomycetota</taxon>
        <taxon>Actinomycetes</taxon>
        <taxon>Propionibacteriales</taxon>
        <taxon>Nocardioidaceae</taxon>
        <taxon>Aeromicrobium</taxon>
    </lineage>
</organism>
<evidence type="ECO:0000256" key="1">
    <source>
        <dbReference type="ARBA" id="ARBA00010641"/>
    </source>
</evidence>
<evidence type="ECO:0000256" key="3">
    <source>
        <dbReference type="ARBA" id="ARBA00023082"/>
    </source>
</evidence>
<keyword evidence="9" id="KW-1185">Reference proteome</keyword>
<dbReference type="GO" id="GO:0003677">
    <property type="term" value="F:DNA binding"/>
    <property type="evidence" value="ECO:0007669"/>
    <property type="project" value="InterPro"/>
</dbReference>
<evidence type="ECO:0000256" key="4">
    <source>
        <dbReference type="ARBA" id="ARBA00023163"/>
    </source>
</evidence>
<evidence type="ECO:0000256" key="2">
    <source>
        <dbReference type="ARBA" id="ARBA00023015"/>
    </source>
</evidence>
<dbReference type="InterPro" id="IPR036388">
    <property type="entry name" value="WH-like_DNA-bd_sf"/>
</dbReference>
<dbReference type="PANTHER" id="PTHR43133">
    <property type="entry name" value="RNA POLYMERASE ECF-TYPE SIGMA FACTO"/>
    <property type="match status" value="1"/>
</dbReference>
<proteinExistence type="inferred from homology"/>
<dbReference type="Gene3D" id="1.10.10.10">
    <property type="entry name" value="Winged helix-like DNA-binding domain superfamily/Winged helix DNA-binding domain"/>
    <property type="match status" value="1"/>
</dbReference>
<evidence type="ECO:0000259" key="7">
    <source>
        <dbReference type="Pfam" id="PF08281"/>
    </source>
</evidence>
<feature type="compositionally biased region" description="Basic and acidic residues" evidence="5">
    <location>
        <begin position="103"/>
        <end position="116"/>
    </location>
</feature>